<evidence type="ECO:0000256" key="12">
    <source>
        <dbReference type="SAM" id="Phobius"/>
    </source>
</evidence>
<dbReference type="AlphaFoldDB" id="A0A256GRN8"/>
<evidence type="ECO:0000259" key="14">
    <source>
        <dbReference type="PROSITE" id="PS50929"/>
    </source>
</evidence>
<feature type="transmembrane region" description="Helical" evidence="12">
    <location>
        <begin position="41"/>
        <end position="63"/>
    </location>
</feature>
<evidence type="ECO:0000256" key="9">
    <source>
        <dbReference type="ARBA" id="ARBA00022840"/>
    </source>
</evidence>
<keyword evidence="8" id="KW-0547">Nucleotide-binding</keyword>
<dbReference type="EMBL" id="WBWF01000002">
    <property type="protein sequence ID" value="KAB2705494.1"/>
    <property type="molecule type" value="Genomic_DNA"/>
</dbReference>
<dbReference type="Gene3D" id="1.20.1560.10">
    <property type="entry name" value="ABC transporter type 1, transmembrane domain"/>
    <property type="match status" value="1"/>
</dbReference>
<sequence length="607" mass="65970">MLQRVFKYFEQLVDFHHHGLRAHQSRTALALFFVLIKPFRWLIVASALSGAALTAIDLLRMWAVAYIVDMVAHSPELNLTSATITFFGSLIVAYAVADPALWLVNYMLRMQALRSQTKSSALWQSHKAASQHGMEYFHSHHAGQISGRIGQLSNAVQSGIEILAGRFPLGFVRFAGSAVLISYLAPLFVVPVLIWILLNGLLAIYLVPKFNAQAEKTSETSSIVNGAITEYFSNIRAIKTLFAYDTENSFVLSRIDKQHKTNLDINRLTTIAGLFIRVLNTGLVSSILALGLYGLAQGLISPGEFVAGITLAGGMAADAGWFVGVWEGLTQTFGTIRDARSTVTAKPIVKDSSERLRVSNPPHISLHNVSFSYGIKQTLRNISFEIEAGQKVGIVGPSGAGKSTLIDLVLRLYDVDAGQIALDGQDIRSVKISELRGVFSVVAQSDALFHRSIKENIAFGAEISNNAAIKRAAELADASSFIEELAPDGKGFDVVVGERGARLSGGQQQRILLARAFLQNRPVLILDEATSALDTNSESLIKNAIASLDADTTVIAVAHRLSTVRDFDKIIVLDNGAVVAMGPHEDLIQSSELYRELWIKQAGLTTM</sequence>
<feature type="transmembrane region" description="Helical" evidence="12">
    <location>
        <begin position="83"/>
        <end position="108"/>
    </location>
</feature>
<comment type="similarity">
    <text evidence="3">Belongs to the ABC transporter superfamily.</text>
</comment>
<comment type="caution">
    <text evidence="16">The sequence shown here is derived from an EMBL/GenBank/DDBJ whole genome shotgun (WGS) entry which is preliminary data.</text>
</comment>
<keyword evidence="11 12" id="KW-0472">Membrane</keyword>
<dbReference type="InterPro" id="IPR011527">
    <property type="entry name" value="ABC1_TM_dom"/>
</dbReference>
<dbReference type="GO" id="GO:0005886">
    <property type="term" value="C:plasma membrane"/>
    <property type="evidence" value="ECO:0007669"/>
    <property type="project" value="UniProtKB-SubCell"/>
</dbReference>
<feature type="domain" description="ABC transmembrane type-1" evidence="14">
    <location>
        <begin position="44"/>
        <end position="331"/>
    </location>
</feature>
<dbReference type="PANTHER" id="PTHR24221">
    <property type="entry name" value="ATP-BINDING CASSETTE SUB-FAMILY B"/>
    <property type="match status" value="1"/>
</dbReference>
<comment type="subcellular location">
    <subcellularLocation>
        <location evidence="1">Cell inner membrane</location>
    </subcellularLocation>
    <subcellularLocation>
        <location evidence="2">Cell membrane</location>
        <topology evidence="2">Multi-pass membrane protein</topology>
    </subcellularLocation>
</comment>
<dbReference type="InterPro" id="IPR039421">
    <property type="entry name" value="Type_1_exporter"/>
</dbReference>
<feature type="transmembrane region" description="Helical" evidence="12">
    <location>
        <begin position="183"/>
        <end position="207"/>
    </location>
</feature>
<dbReference type="InterPro" id="IPR027417">
    <property type="entry name" value="P-loop_NTPase"/>
</dbReference>
<dbReference type="EMBL" id="NNRN01000046">
    <property type="protein sequence ID" value="OYR29580.1"/>
    <property type="molecule type" value="Genomic_DNA"/>
</dbReference>
<evidence type="ECO:0000259" key="13">
    <source>
        <dbReference type="PROSITE" id="PS50893"/>
    </source>
</evidence>
<dbReference type="SUPFAM" id="SSF90123">
    <property type="entry name" value="ABC transporter transmembrane region"/>
    <property type="match status" value="1"/>
</dbReference>
<evidence type="ECO:0000256" key="4">
    <source>
        <dbReference type="ARBA" id="ARBA00022448"/>
    </source>
</evidence>
<keyword evidence="4" id="KW-0813">Transport</keyword>
<dbReference type="GO" id="GO:0005524">
    <property type="term" value="F:ATP binding"/>
    <property type="evidence" value="ECO:0007669"/>
    <property type="project" value="UniProtKB-KW"/>
</dbReference>
<evidence type="ECO:0000256" key="10">
    <source>
        <dbReference type="ARBA" id="ARBA00022989"/>
    </source>
</evidence>
<gene>
    <name evidence="16" type="ORF">CES86_2144</name>
    <name evidence="15" type="ORF">F9L03_03620</name>
</gene>
<evidence type="ECO:0000256" key="2">
    <source>
        <dbReference type="ARBA" id="ARBA00004651"/>
    </source>
</evidence>
<keyword evidence="10 12" id="KW-1133">Transmembrane helix</keyword>
<keyword evidence="6" id="KW-0762">Sugar transport</keyword>
<dbReference type="Gene3D" id="3.40.50.300">
    <property type="entry name" value="P-loop containing nucleotide triphosphate hydrolases"/>
    <property type="match status" value="1"/>
</dbReference>
<keyword evidence="7 12" id="KW-0812">Transmembrane</keyword>
<evidence type="ECO:0000256" key="6">
    <source>
        <dbReference type="ARBA" id="ARBA00022597"/>
    </source>
</evidence>
<evidence type="ECO:0000313" key="18">
    <source>
        <dbReference type="Proteomes" id="UP000435957"/>
    </source>
</evidence>
<dbReference type="InterPro" id="IPR036640">
    <property type="entry name" value="ABC1_TM_sf"/>
</dbReference>
<dbReference type="InterPro" id="IPR003439">
    <property type="entry name" value="ABC_transporter-like_ATP-bd"/>
</dbReference>
<reference evidence="15 18" key="2">
    <citation type="submission" date="2019-09" db="EMBL/GenBank/DDBJ databases">
        <title>Taxonomic organization of the family Brucellaceae based on a phylogenomic approach.</title>
        <authorList>
            <person name="Leclercq S."/>
            <person name="Cloeckaert A."/>
            <person name="Zygmunt M.S."/>
        </authorList>
    </citation>
    <scope>NUCLEOTIDE SEQUENCE [LARGE SCALE GENOMIC DNA]</scope>
    <source>
        <strain evidence="15 18">LUP23</strain>
    </source>
</reference>
<keyword evidence="9 15" id="KW-0067">ATP-binding</keyword>
<keyword evidence="5" id="KW-1003">Cell membrane</keyword>
<reference evidence="16 17" key="1">
    <citation type="submission" date="2017-07" db="EMBL/GenBank/DDBJ databases">
        <title>Draft genome of Ochrobactrum lupini type strain LUP21.</title>
        <authorList>
            <person name="Krzyzanowska D.M."/>
            <person name="Jafra S."/>
        </authorList>
    </citation>
    <scope>NUCLEOTIDE SEQUENCE [LARGE SCALE GENOMIC DNA]</scope>
    <source>
        <strain evidence="16 17">LUP21</strain>
    </source>
</reference>
<evidence type="ECO:0000256" key="1">
    <source>
        <dbReference type="ARBA" id="ARBA00004533"/>
    </source>
</evidence>
<dbReference type="PANTHER" id="PTHR24221:SF654">
    <property type="entry name" value="ATP-BINDING CASSETTE SUB-FAMILY B MEMBER 6"/>
    <property type="match status" value="1"/>
</dbReference>
<protein>
    <submittedName>
        <fullName evidence="15">ABC transporter ATP-binding protein</fullName>
    </submittedName>
    <submittedName>
        <fullName evidence="16">ABC transporter family protein</fullName>
    </submittedName>
</protein>
<dbReference type="SUPFAM" id="SSF52540">
    <property type="entry name" value="P-loop containing nucleoside triphosphate hydrolases"/>
    <property type="match status" value="1"/>
</dbReference>
<evidence type="ECO:0000256" key="3">
    <source>
        <dbReference type="ARBA" id="ARBA00005417"/>
    </source>
</evidence>
<dbReference type="Pfam" id="PF00664">
    <property type="entry name" value="ABC_membrane"/>
    <property type="match status" value="1"/>
</dbReference>
<evidence type="ECO:0000313" key="16">
    <source>
        <dbReference type="EMBL" id="OYR29580.1"/>
    </source>
</evidence>
<evidence type="ECO:0000313" key="17">
    <source>
        <dbReference type="Proteomes" id="UP000216363"/>
    </source>
</evidence>
<name>A0A256GRN8_9HYPH</name>
<dbReference type="GO" id="GO:0140359">
    <property type="term" value="F:ABC-type transporter activity"/>
    <property type="evidence" value="ECO:0007669"/>
    <property type="project" value="InterPro"/>
</dbReference>
<dbReference type="InterPro" id="IPR003593">
    <property type="entry name" value="AAA+_ATPase"/>
</dbReference>
<feature type="transmembrane region" description="Helical" evidence="12">
    <location>
        <begin position="271"/>
        <end position="293"/>
    </location>
</feature>
<evidence type="ECO:0000256" key="8">
    <source>
        <dbReference type="ARBA" id="ARBA00022741"/>
    </source>
</evidence>
<accession>A0A256GRN8</accession>
<organism evidence="16 17">
    <name type="scientific">Brucella lupini</name>
    <dbReference type="NCBI Taxonomy" id="255457"/>
    <lineage>
        <taxon>Bacteria</taxon>
        <taxon>Pseudomonadati</taxon>
        <taxon>Pseudomonadota</taxon>
        <taxon>Alphaproteobacteria</taxon>
        <taxon>Hyphomicrobiales</taxon>
        <taxon>Brucellaceae</taxon>
        <taxon>Brucella/Ochrobactrum group</taxon>
        <taxon>Brucella</taxon>
    </lineage>
</organism>
<dbReference type="InterPro" id="IPR017871">
    <property type="entry name" value="ABC_transporter-like_CS"/>
</dbReference>
<feature type="domain" description="ABC transporter" evidence="13">
    <location>
        <begin position="364"/>
        <end position="600"/>
    </location>
</feature>
<dbReference type="SMART" id="SM00382">
    <property type="entry name" value="AAA"/>
    <property type="match status" value="1"/>
</dbReference>
<dbReference type="PROSITE" id="PS50893">
    <property type="entry name" value="ABC_TRANSPORTER_2"/>
    <property type="match status" value="1"/>
</dbReference>
<keyword evidence="18" id="KW-1185">Reference proteome</keyword>
<evidence type="ECO:0000256" key="7">
    <source>
        <dbReference type="ARBA" id="ARBA00022692"/>
    </source>
</evidence>
<dbReference type="FunFam" id="3.40.50.300:FF:000221">
    <property type="entry name" value="Multidrug ABC transporter ATP-binding protein"/>
    <property type="match status" value="1"/>
</dbReference>
<evidence type="ECO:0000256" key="5">
    <source>
        <dbReference type="ARBA" id="ARBA00022475"/>
    </source>
</evidence>
<evidence type="ECO:0000313" key="15">
    <source>
        <dbReference type="EMBL" id="KAB2705494.1"/>
    </source>
</evidence>
<dbReference type="PROSITE" id="PS50929">
    <property type="entry name" value="ABC_TM1F"/>
    <property type="match status" value="1"/>
</dbReference>
<dbReference type="PROSITE" id="PS00211">
    <property type="entry name" value="ABC_TRANSPORTER_1"/>
    <property type="match status" value="1"/>
</dbReference>
<evidence type="ECO:0000256" key="11">
    <source>
        <dbReference type="ARBA" id="ARBA00023136"/>
    </source>
</evidence>
<dbReference type="GO" id="GO:0016887">
    <property type="term" value="F:ATP hydrolysis activity"/>
    <property type="evidence" value="ECO:0007669"/>
    <property type="project" value="InterPro"/>
</dbReference>
<dbReference type="RefSeq" id="WP_094514500.1">
    <property type="nucleotide sequence ID" value="NZ_JBHEEP010000003.1"/>
</dbReference>
<proteinExistence type="inferred from homology"/>
<dbReference type="Pfam" id="PF00005">
    <property type="entry name" value="ABC_tran"/>
    <property type="match status" value="1"/>
</dbReference>
<dbReference type="GO" id="GO:0034040">
    <property type="term" value="F:ATPase-coupled lipid transmembrane transporter activity"/>
    <property type="evidence" value="ECO:0007669"/>
    <property type="project" value="TreeGrafter"/>
</dbReference>
<dbReference type="Proteomes" id="UP000216363">
    <property type="component" value="Unassembled WGS sequence"/>
</dbReference>
<dbReference type="Proteomes" id="UP000435957">
    <property type="component" value="Unassembled WGS sequence"/>
</dbReference>